<evidence type="ECO:0000256" key="1">
    <source>
        <dbReference type="SAM" id="Phobius"/>
    </source>
</evidence>
<sequence>MDYSTEVWHTQTLPQEEEEELERGGMAPKLLKCTHVFCQSTLMDLKQVNIPCPLCCHLTPIPESGLLALPTSFQLDQVWLEGQQLCYQCSVGTSGGVLCVCVDIGTSMPTVQSPRPPLPASHRHLCGPLVQMALWKRLLLVALLAMVLVCVVLWQLRCTFRMPSLTCLAPEQLLTVTYPLLVM</sequence>
<feature type="transmembrane region" description="Helical" evidence="1">
    <location>
        <begin position="138"/>
        <end position="156"/>
    </location>
</feature>
<dbReference type="Proteomes" id="UP000694397">
    <property type="component" value="Chromosome 25"/>
</dbReference>
<keyword evidence="3" id="KW-1185">Reference proteome</keyword>
<evidence type="ECO:0000313" key="3">
    <source>
        <dbReference type="Proteomes" id="UP000694397"/>
    </source>
</evidence>
<accession>A0A8C9RCT4</accession>
<keyword evidence="1" id="KW-0472">Membrane</keyword>
<protein>
    <recommendedName>
        <fullName evidence="4">RING-type domain-containing protein</fullName>
    </recommendedName>
</protein>
<name>A0A8C9RCT4_SCLFO</name>
<dbReference type="Gene3D" id="3.30.40.10">
    <property type="entry name" value="Zinc/RING finger domain, C3HC4 (zinc finger)"/>
    <property type="match status" value="1"/>
</dbReference>
<dbReference type="PANTHER" id="PTHR22791">
    <property type="entry name" value="RING-TYPE DOMAIN-CONTAINING PROTEIN"/>
    <property type="match status" value="1"/>
</dbReference>
<dbReference type="OrthoDB" id="111250at2759"/>
<dbReference type="InterPro" id="IPR013083">
    <property type="entry name" value="Znf_RING/FYVE/PHD"/>
</dbReference>
<reference evidence="2" key="3">
    <citation type="submission" date="2025-09" db="UniProtKB">
        <authorList>
            <consortium name="Ensembl"/>
        </authorList>
    </citation>
    <scope>IDENTIFICATION</scope>
</reference>
<dbReference type="AlphaFoldDB" id="A0A8C9RCT4"/>
<proteinExistence type="predicted"/>
<dbReference type="SUPFAM" id="SSF57850">
    <property type="entry name" value="RING/U-box"/>
    <property type="match status" value="1"/>
</dbReference>
<evidence type="ECO:0000313" key="2">
    <source>
        <dbReference type="Ensembl" id="ENSSFOP00015009820.2"/>
    </source>
</evidence>
<keyword evidence="1" id="KW-1133">Transmembrane helix</keyword>
<dbReference type="GO" id="GO:0061630">
    <property type="term" value="F:ubiquitin protein ligase activity"/>
    <property type="evidence" value="ECO:0007669"/>
    <property type="project" value="TreeGrafter"/>
</dbReference>
<dbReference type="GO" id="GO:0016567">
    <property type="term" value="P:protein ubiquitination"/>
    <property type="evidence" value="ECO:0007669"/>
    <property type="project" value="TreeGrafter"/>
</dbReference>
<dbReference type="InterPro" id="IPR051435">
    <property type="entry name" value="RING_finger_E3_ubiq-ligases"/>
</dbReference>
<reference evidence="2 3" key="1">
    <citation type="submission" date="2019-04" db="EMBL/GenBank/DDBJ databases">
        <authorList>
            <consortium name="Wellcome Sanger Institute Data Sharing"/>
        </authorList>
    </citation>
    <scope>NUCLEOTIDE SEQUENCE [LARGE SCALE GENOMIC DNA]</scope>
</reference>
<dbReference type="PANTHER" id="PTHR22791:SF4">
    <property type="entry name" value="RING FINGER PROTEIN 223"/>
    <property type="match status" value="1"/>
</dbReference>
<dbReference type="Ensembl" id="ENSSFOT00015009955.2">
    <property type="protein sequence ID" value="ENSSFOP00015009820.2"/>
    <property type="gene ID" value="ENSSFOG00015006381.2"/>
</dbReference>
<keyword evidence="1" id="KW-0812">Transmembrane</keyword>
<reference evidence="2" key="2">
    <citation type="submission" date="2025-08" db="UniProtKB">
        <authorList>
            <consortium name="Ensembl"/>
        </authorList>
    </citation>
    <scope>IDENTIFICATION</scope>
</reference>
<evidence type="ECO:0008006" key="4">
    <source>
        <dbReference type="Google" id="ProtNLM"/>
    </source>
</evidence>
<organism evidence="2 3">
    <name type="scientific">Scleropages formosus</name>
    <name type="common">Asian bonytongue</name>
    <name type="synonym">Osteoglossum formosum</name>
    <dbReference type="NCBI Taxonomy" id="113540"/>
    <lineage>
        <taxon>Eukaryota</taxon>
        <taxon>Metazoa</taxon>
        <taxon>Chordata</taxon>
        <taxon>Craniata</taxon>
        <taxon>Vertebrata</taxon>
        <taxon>Euteleostomi</taxon>
        <taxon>Actinopterygii</taxon>
        <taxon>Neopterygii</taxon>
        <taxon>Teleostei</taxon>
        <taxon>Osteoglossocephala</taxon>
        <taxon>Osteoglossomorpha</taxon>
        <taxon>Osteoglossiformes</taxon>
        <taxon>Osteoglossidae</taxon>
        <taxon>Scleropages</taxon>
    </lineage>
</organism>